<keyword evidence="12 14" id="KW-0472">Membrane</keyword>
<feature type="region of interest" description="Disordered" evidence="13">
    <location>
        <begin position="97"/>
        <end position="138"/>
    </location>
</feature>
<organism evidence="15 16">
    <name type="scientific">Denitrobaculum tricleocarpae</name>
    <dbReference type="NCBI Taxonomy" id="2591009"/>
    <lineage>
        <taxon>Bacteria</taxon>
        <taxon>Pseudomonadati</taxon>
        <taxon>Pseudomonadota</taxon>
        <taxon>Alphaproteobacteria</taxon>
        <taxon>Rhodospirillales</taxon>
        <taxon>Rhodospirillaceae</taxon>
        <taxon>Denitrobaculum</taxon>
    </lineage>
</organism>
<evidence type="ECO:0000256" key="8">
    <source>
        <dbReference type="ARBA" id="ARBA00022692"/>
    </source>
</evidence>
<evidence type="ECO:0000256" key="14">
    <source>
        <dbReference type="SAM" id="Phobius"/>
    </source>
</evidence>
<evidence type="ECO:0000256" key="1">
    <source>
        <dbReference type="ARBA" id="ARBA00002061"/>
    </source>
</evidence>
<dbReference type="SMART" id="SM01323">
    <property type="entry name" value="YajC"/>
    <property type="match status" value="1"/>
</dbReference>
<dbReference type="InterPro" id="IPR003849">
    <property type="entry name" value="Preprotein_translocase_YajC"/>
</dbReference>
<dbReference type="Proteomes" id="UP000315252">
    <property type="component" value="Unassembled WGS sequence"/>
</dbReference>
<dbReference type="RefSeq" id="WP_142897515.1">
    <property type="nucleotide sequence ID" value="NZ_ML660056.1"/>
</dbReference>
<proteinExistence type="inferred from homology"/>
<evidence type="ECO:0000256" key="6">
    <source>
        <dbReference type="ARBA" id="ARBA00022448"/>
    </source>
</evidence>
<dbReference type="Pfam" id="PF02699">
    <property type="entry name" value="YajC"/>
    <property type="match status" value="1"/>
</dbReference>
<dbReference type="EMBL" id="VHSH01000005">
    <property type="protein sequence ID" value="TQV79291.1"/>
    <property type="molecule type" value="Genomic_DNA"/>
</dbReference>
<keyword evidence="7" id="KW-1003">Cell membrane</keyword>
<keyword evidence="10 14" id="KW-1133">Transmembrane helix</keyword>
<dbReference type="PANTHER" id="PTHR33909:SF1">
    <property type="entry name" value="SEC TRANSLOCON ACCESSORY COMPLEX SUBUNIT YAJC"/>
    <property type="match status" value="1"/>
</dbReference>
<feature type="compositionally biased region" description="Acidic residues" evidence="13">
    <location>
        <begin position="127"/>
        <end position="138"/>
    </location>
</feature>
<keyword evidence="8 14" id="KW-0812">Transmembrane</keyword>
<dbReference type="GO" id="GO:0015031">
    <property type="term" value="P:protein transport"/>
    <property type="evidence" value="ECO:0007669"/>
    <property type="project" value="UniProtKB-KW"/>
</dbReference>
<keyword evidence="6" id="KW-0813">Transport</keyword>
<evidence type="ECO:0000313" key="15">
    <source>
        <dbReference type="EMBL" id="TQV79291.1"/>
    </source>
</evidence>
<dbReference type="NCBIfam" id="TIGR00739">
    <property type="entry name" value="yajC"/>
    <property type="match status" value="1"/>
</dbReference>
<keyword evidence="16" id="KW-1185">Reference proteome</keyword>
<name>A0A545TQA4_9PROT</name>
<dbReference type="GO" id="GO:0005886">
    <property type="term" value="C:plasma membrane"/>
    <property type="evidence" value="ECO:0007669"/>
    <property type="project" value="UniProtKB-SubCell"/>
</dbReference>
<evidence type="ECO:0000256" key="12">
    <source>
        <dbReference type="ARBA" id="ARBA00023136"/>
    </source>
</evidence>
<accession>A0A545TQA4</accession>
<evidence type="ECO:0000256" key="9">
    <source>
        <dbReference type="ARBA" id="ARBA00022927"/>
    </source>
</evidence>
<keyword evidence="11" id="KW-0811">Translocation</keyword>
<gene>
    <name evidence="15" type="primary">yajC</name>
    <name evidence="15" type="ORF">FKG95_16715</name>
</gene>
<comment type="subunit">
    <text evidence="4">Part of the SecDF-YidC-YajC translocase complex. The SecDF-YidC-YajC translocase forms a supercomplex with SecYEG, called the holo-translocon (HTL).</text>
</comment>
<evidence type="ECO:0000256" key="11">
    <source>
        <dbReference type="ARBA" id="ARBA00023010"/>
    </source>
</evidence>
<evidence type="ECO:0000256" key="3">
    <source>
        <dbReference type="ARBA" id="ARBA00006742"/>
    </source>
</evidence>
<dbReference type="PRINTS" id="PR01853">
    <property type="entry name" value="YAJCTRNLCASE"/>
</dbReference>
<comment type="function">
    <text evidence="1">The SecYEG-SecDF-YajC-YidC holo-translocon (HTL) protein secretase/insertase is a supercomplex required for protein secretion, insertion of proteins into membranes, and assembly of membrane protein complexes. While the SecYEG complex is essential for assembly of a number of proteins and complexes, the SecDF-YajC-YidC subcomplex facilitates these functions.</text>
</comment>
<evidence type="ECO:0000313" key="16">
    <source>
        <dbReference type="Proteomes" id="UP000315252"/>
    </source>
</evidence>
<sequence>MYVEPVFAQAAGGGDILTSLLPLILIFVVFYFLLIRPQQKKVKQHKAMIDAVRRGDRVVTAGGLVGTVSKVVDEAEVEVTIAPEVKVRVIRSMIQDVRSKSEPVSDQSSASKAKGGKKGSKTKETEAANDSESADSKS</sequence>
<evidence type="ECO:0000256" key="5">
    <source>
        <dbReference type="ARBA" id="ARBA00014962"/>
    </source>
</evidence>
<protein>
    <recommendedName>
        <fullName evidence="5">Sec translocon accessory complex subunit YajC</fullName>
    </recommendedName>
</protein>
<evidence type="ECO:0000256" key="2">
    <source>
        <dbReference type="ARBA" id="ARBA00004162"/>
    </source>
</evidence>
<evidence type="ECO:0000256" key="7">
    <source>
        <dbReference type="ARBA" id="ARBA00022475"/>
    </source>
</evidence>
<dbReference type="PANTHER" id="PTHR33909">
    <property type="entry name" value="SEC TRANSLOCON ACCESSORY COMPLEX SUBUNIT YAJC"/>
    <property type="match status" value="1"/>
</dbReference>
<reference evidence="15 16" key="1">
    <citation type="submission" date="2019-06" db="EMBL/GenBank/DDBJ databases">
        <title>Whole genome sequence for Rhodospirillaceae sp. R148.</title>
        <authorList>
            <person name="Wang G."/>
        </authorList>
    </citation>
    <scope>NUCLEOTIDE SEQUENCE [LARGE SCALE GENOMIC DNA]</scope>
    <source>
        <strain evidence="15 16">R148</strain>
    </source>
</reference>
<comment type="subcellular location">
    <subcellularLocation>
        <location evidence="2">Cell membrane</location>
        <topology evidence="2">Single-pass membrane protein</topology>
    </subcellularLocation>
</comment>
<evidence type="ECO:0000256" key="13">
    <source>
        <dbReference type="SAM" id="MobiDB-lite"/>
    </source>
</evidence>
<comment type="similarity">
    <text evidence="3">Belongs to the YajC family.</text>
</comment>
<keyword evidence="9" id="KW-0653">Protein transport</keyword>
<evidence type="ECO:0000256" key="4">
    <source>
        <dbReference type="ARBA" id="ARBA00011718"/>
    </source>
</evidence>
<dbReference type="AlphaFoldDB" id="A0A545TQA4"/>
<evidence type="ECO:0000256" key="10">
    <source>
        <dbReference type="ARBA" id="ARBA00022989"/>
    </source>
</evidence>
<dbReference type="OrthoDB" id="9811406at2"/>
<feature type="transmembrane region" description="Helical" evidence="14">
    <location>
        <begin position="16"/>
        <end position="35"/>
    </location>
</feature>
<comment type="caution">
    <text evidence="15">The sequence shown here is derived from an EMBL/GenBank/DDBJ whole genome shotgun (WGS) entry which is preliminary data.</text>
</comment>